<name>A0A9Q3UAT4_VIBPH</name>
<evidence type="ECO:0000313" key="2">
    <source>
        <dbReference type="EMBL" id="MCC3803794.1"/>
    </source>
</evidence>
<sequence>MFKKNNPKETAATQPESMSGGSQTPLDKIRGKILERVPALKRYNTAINTSIILSGTCLALSLSNMMLISEVNERLITQIVTPPNFVEEISMRGNQVSESYQTAWSVFVAEKIGNISASRMELTTQIIRKMIPEQAWDIVNKEMKQQLNRLQIRKIEEKFGATDVSFDPKTKIVWVTGEKETTSIRTGKTSSELWTFEVKIVAENGFPKIVHLQQYAGSPNTRTRSKEIQRDGENMNPEQAPKGDIVVN</sequence>
<feature type="region of interest" description="Disordered" evidence="1">
    <location>
        <begin position="215"/>
        <end position="248"/>
    </location>
</feature>
<evidence type="ECO:0000313" key="3">
    <source>
        <dbReference type="Proteomes" id="UP000726777"/>
    </source>
</evidence>
<feature type="compositionally biased region" description="Basic and acidic residues" evidence="1">
    <location>
        <begin position="224"/>
        <end position="233"/>
    </location>
</feature>
<organism evidence="2 3">
    <name type="scientific">Vibrio parahaemolyticus</name>
    <dbReference type="NCBI Taxonomy" id="670"/>
    <lineage>
        <taxon>Bacteria</taxon>
        <taxon>Pseudomonadati</taxon>
        <taxon>Pseudomonadota</taxon>
        <taxon>Gammaproteobacteria</taxon>
        <taxon>Vibrionales</taxon>
        <taxon>Vibrionaceae</taxon>
        <taxon>Vibrio</taxon>
    </lineage>
</organism>
<dbReference type="EMBL" id="JACVHL010000002">
    <property type="protein sequence ID" value="MCC3803794.1"/>
    <property type="molecule type" value="Genomic_DNA"/>
</dbReference>
<protein>
    <recommendedName>
        <fullName evidence="4">Conjugal transfer protein TraE</fullName>
    </recommendedName>
</protein>
<dbReference type="Proteomes" id="UP000726777">
    <property type="component" value="Unassembled WGS sequence"/>
</dbReference>
<feature type="compositionally biased region" description="Polar residues" evidence="1">
    <location>
        <begin position="11"/>
        <end position="25"/>
    </location>
</feature>
<comment type="caution">
    <text evidence="2">The sequence shown here is derived from an EMBL/GenBank/DDBJ whole genome shotgun (WGS) entry which is preliminary data.</text>
</comment>
<proteinExistence type="predicted"/>
<gene>
    <name evidence="2" type="ORF">IB292_01970</name>
</gene>
<evidence type="ECO:0008006" key="4">
    <source>
        <dbReference type="Google" id="ProtNLM"/>
    </source>
</evidence>
<reference evidence="2" key="1">
    <citation type="submission" date="2020-09" db="EMBL/GenBank/DDBJ databases">
        <title>Genome sequence of Vibrio parahaemolyticus isolates.</title>
        <authorList>
            <person name="Hammerl J.A."/>
            <person name="Strauch E."/>
        </authorList>
    </citation>
    <scope>NUCLEOTIDE SEQUENCE</scope>
    <source>
        <strain evidence="2">17-VB00146</strain>
    </source>
</reference>
<feature type="region of interest" description="Disordered" evidence="1">
    <location>
        <begin position="1"/>
        <end position="26"/>
    </location>
</feature>
<accession>A0A9Q3UAT4</accession>
<evidence type="ECO:0000256" key="1">
    <source>
        <dbReference type="SAM" id="MobiDB-lite"/>
    </source>
</evidence>
<dbReference type="RefSeq" id="WP_228085469.1">
    <property type="nucleotide sequence ID" value="NZ_JACVHL010000002.1"/>
</dbReference>
<dbReference type="InterPro" id="IPR007973">
    <property type="entry name" value="Pilus_assembly_TraE"/>
</dbReference>
<dbReference type="Pfam" id="PF05309">
    <property type="entry name" value="TraE"/>
    <property type="match status" value="1"/>
</dbReference>
<dbReference type="AlphaFoldDB" id="A0A9Q3UAT4"/>